<dbReference type="PANTHER" id="PTHR31642">
    <property type="entry name" value="TRICHOTHECENE 3-O-ACETYLTRANSFERASE"/>
    <property type="match status" value="1"/>
</dbReference>
<organism evidence="2 3">
    <name type="scientific">Cajanus cajan</name>
    <name type="common">Pigeon pea</name>
    <name type="synonym">Cajanus indicus</name>
    <dbReference type="NCBI Taxonomy" id="3821"/>
    <lineage>
        <taxon>Eukaryota</taxon>
        <taxon>Viridiplantae</taxon>
        <taxon>Streptophyta</taxon>
        <taxon>Embryophyta</taxon>
        <taxon>Tracheophyta</taxon>
        <taxon>Spermatophyta</taxon>
        <taxon>Magnoliopsida</taxon>
        <taxon>eudicotyledons</taxon>
        <taxon>Gunneridae</taxon>
        <taxon>Pentapetalae</taxon>
        <taxon>rosids</taxon>
        <taxon>fabids</taxon>
        <taxon>Fabales</taxon>
        <taxon>Fabaceae</taxon>
        <taxon>Papilionoideae</taxon>
        <taxon>50 kb inversion clade</taxon>
        <taxon>NPAAA clade</taxon>
        <taxon>indigoferoid/millettioid clade</taxon>
        <taxon>Phaseoleae</taxon>
        <taxon>Cajanus</taxon>
    </lineage>
</organism>
<dbReference type="InterPro" id="IPR050317">
    <property type="entry name" value="Plant_Fungal_Acyltransferase"/>
</dbReference>
<sequence length="131" mass="14432">MGKPLGYAVGRVREAVEKMNDEYVRSALDYVGSLEDMDLLRDVFYNSGGGKGREPNLYVVGWTNFAYLETDFGWGKPLCLLPGNINSDGKAFLLDTATGDGFVVAVCLQASLIDHLNKLFYEDIENPASKL</sequence>
<comment type="similarity">
    <text evidence="1">Belongs to the plant acyltransferase family.</text>
</comment>
<dbReference type="Gene3D" id="3.30.559.10">
    <property type="entry name" value="Chloramphenicol acetyltransferase-like domain"/>
    <property type="match status" value="1"/>
</dbReference>
<gene>
    <name evidence="2" type="ORF">KK1_008642</name>
</gene>
<dbReference type="EMBL" id="CM003605">
    <property type="protein sequence ID" value="KYP69452.1"/>
    <property type="molecule type" value="Genomic_DNA"/>
</dbReference>
<dbReference type="PANTHER" id="PTHR31642:SF139">
    <property type="entry name" value="SPERMIDINE HYDROXYCINNAMOYL TRANSFERASE"/>
    <property type="match status" value="1"/>
</dbReference>
<evidence type="ECO:0000313" key="2">
    <source>
        <dbReference type="EMBL" id="KYP69452.1"/>
    </source>
</evidence>
<dbReference type="Proteomes" id="UP000075243">
    <property type="component" value="Chromosome 3"/>
</dbReference>
<evidence type="ECO:0000256" key="1">
    <source>
        <dbReference type="ARBA" id="ARBA00009861"/>
    </source>
</evidence>
<proteinExistence type="inferred from homology"/>
<name>A0A151TQW7_CAJCA</name>
<accession>A0A151TQW7</accession>
<keyword evidence="3" id="KW-1185">Reference proteome</keyword>
<dbReference type="Pfam" id="PF02458">
    <property type="entry name" value="Transferase"/>
    <property type="match status" value="1"/>
</dbReference>
<dbReference type="GO" id="GO:0016747">
    <property type="term" value="F:acyltransferase activity, transferring groups other than amino-acyl groups"/>
    <property type="evidence" value="ECO:0007669"/>
    <property type="project" value="TreeGrafter"/>
</dbReference>
<protein>
    <submittedName>
        <fullName evidence="2">Anthranilate N-benzoyltransferase protein 2</fullName>
    </submittedName>
</protein>
<evidence type="ECO:0000313" key="3">
    <source>
        <dbReference type="Proteomes" id="UP000075243"/>
    </source>
</evidence>
<dbReference type="InterPro" id="IPR023213">
    <property type="entry name" value="CAT-like_dom_sf"/>
</dbReference>
<dbReference type="Gramene" id="C.cajan_08395.t">
    <property type="protein sequence ID" value="C.cajan_08395.t.cds1"/>
    <property type="gene ID" value="C.cajan_08395"/>
</dbReference>
<dbReference type="STRING" id="3821.A0A151TQW7"/>
<reference evidence="2 3" key="1">
    <citation type="journal article" date="2012" name="Nat. Biotechnol.">
        <title>Draft genome sequence of pigeonpea (Cajanus cajan), an orphan legume crop of resource-poor farmers.</title>
        <authorList>
            <person name="Varshney R.K."/>
            <person name="Chen W."/>
            <person name="Li Y."/>
            <person name="Bharti A.K."/>
            <person name="Saxena R.K."/>
            <person name="Schlueter J.A."/>
            <person name="Donoghue M.T."/>
            <person name="Azam S."/>
            <person name="Fan G."/>
            <person name="Whaley A.M."/>
            <person name="Farmer A.D."/>
            <person name="Sheridan J."/>
            <person name="Iwata A."/>
            <person name="Tuteja R."/>
            <person name="Penmetsa R.V."/>
            <person name="Wu W."/>
            <person name="Upadhyaya H.D."/>
            <person name="Yang S.P."/>
            <person name="Shah T."/>
            <person name="Saxena K.B."/>
            <person name="Michael T."/>
            <person name="McCombie W.R."/>
            <person name="Yang B."/>
            <person name="Zhang G."/>
            <person name="Yang H."/>
            <person name="Wang J."/>
            <person name="Spillane C."/>
            <person name="Cook D.R."/>
            <person name="May G.D."/>
            <person name="Xu X."/>
            <person name="Jackson S.A."/>
        </authorList>
    </citation>
    <scope>NUCLEOTIDE SEQUENCE [LARGE SCALE GENOMIC DNA]</scope>
    <source>
        <strain evidence="3">cv. Asha</strain>
    </source>
</reference>
<dbReference type="AlphaFoldDB" id="A0A151TQW7"/>